<protein>
    <submittedName>
        <fullName evidence="10">CRISPR-associated endonuclease/helicase Cas3</fullName>
    </submittedName>
</protein>
<gene>
    <name evidence="10" type="ORF">EDC50_1616</name>
</gene>
<dbReference type="Gene3D" id="1.10.3210.30">
    <property type="match status" value="1"/>
</dbReference>
<dbReference type="InterPro" id="IPR006483">
    <property type="entry name" value="CRISPR-assoc_Cas3_HD"/>
</dbReference>
<keyword evidence="6 10" id="KW-0347">Helicase</keyword>
<keyword evidence="8" id="KW-0051">Antiviral defense</keyword>
<dbReference type="OrthoDB" id="220028at2"/>
<dbReference type="GO" id="GO:0004519">
    <property type="term" value="F:endonuclease activity"/>
    <property type="evidence" value="ECO:0007669"/>
    <property type="project" value="UniProtKB-KW"/>
</dbReference>
<dbReference type="Gene3D" id="3.40.50.300">
    <property type="entry name" value="P-loop containing nucleotide triphosphate hydrolases"/>
    <property type="match status" value="1"/>
</dbReference>
<evidence type="ECO:0000256" key="7">
    <source>
        <dbReference type="ARBA" id="ARBA00022840"/>
    </source>
</evidence>
<evidence type="ECO:0000256" key="5">
    <source>
        <dbReference type="ARBA" id="ARBA00022801"/>
    </source>
</evidence>
<organism evidence="10 11">
    <name type="scientific">Vulcaniibacterium tengchongense</name>
    <dbReference type="NCBI Taxonomy" id="1273429"/>
    <lineage>
        <taxon>Bacteria</taxon>
        <taxon>Pseudomonadati</taxon>
        <taxon>Pseudomonadota</taxon>
        <taxon>Gammaproteobacteria</taxon>
        <taxon>Lysobacterales</taxon>
        <taxon>Lysobacteraceae</taxon>
        <taxon>Vulcaniibacterium</taxon>
    </lineage>
</organism>
<keyword evidence="11" id="KW-1185">Reference proteome</keyword>
<dbReference type="InterPro" id="IPR013395">
    <property type="entry name" value="CRISPR-assoc_Cas3_yers"/>
</dbReference>
<keyword evidence="5" id="KW-0378">Hydrolase</keyword>
<dbReference type="GO" id="GO:0005524">
    <property type="term" value="F:ATP binding"/>
    <property type="evidence" value="ECO:0007669"/>
    <property type="project" value="UniProtKB-KW"/>
</dbReference>
<dbReference type="PROSITE" id="PS51643">
    <property type="entry name" value="HD_CAS3"/>
    <property type="match status" value="1"/>
</dbReference>
<dbReference type="InterPro" id="IPR048824">
    <property type="entry name" value="Cas3-like_C"/>
</dbReference>
<accession>A0A3N4W174</accession>
<dbReference type="NCBIfam" id="TIGR01596">
    <property type="entry name" value="cas3_HD"/>
    <property type="match status" value="1"/>
</dbReference>
<evidence type="ECO:0000256" key="3">
    <source>
        <dbReference type="ARBA" id="ARBA00022723"/>
    </source>
</evidence>
<evidence type="ECO:0000313" key="11">
    <source>
        <dbReference type="Proteomes" id="UP000269708"/>
    </source>
</evidence>
<dbReference type="EMBL" id="RKQN01000002">
    <property type="protein sequence ID" value="RPE79790.1"/>
    <property type="molecule type" value="Genomic_DNA"/>
</dbReference>
<comment type="caution">
    <text evidence="10">The sequence shown here is derived from an EMBL/GenBank/DDBJ whole genome shotgun (WGS) entry which is preliminary data.</text>
</comment>
<evidence type="ECO:0000256" key="6">
    <source>
        <dbReference type="ARBA" id="ARBA00022806"/>
    </source>
</evidence>
<evidence type="ECO:0000256" key="2">
    <source>
        <dbReference type="ARBA" id="ARBA00009046"/>
    </source>
</evidence>
<dbReference type="GO" id="GO:0046872">
    <property type="term" value="F:metal ion binding"/>
    <property type="evidence" value="ECO:0007669"/>
    <property type="project" value="UniProtKB-KW"/>
</dbReference>
<dbReference type="Pfam" id="PF21384">
    <property type="entry name" value="Cas3_I-F_Cas2"/>
    <property type="match status" value="1"/>
</dbReference>
<feature type="domain" description="HD Cas3-type" evidence="9">
    <location>
        <begin position="102"/>
        <end position="336"/>
    </location>
</feature>
<dbReference type="NCBIfam" id="TIGR02562">
    <property type="entry name" value="cas3_yersinia"/>
    <property type="match status" value="1"/>
</dbReference>
<evidence type="ECO:0000256" key="4">
    <source>
        <dbReference type="ARBA" id="ARBA00022741"/>
    </source>
</evidence>
<sequence>MNVLLVCECDKRALVETRRILDQFAERRGERTWQTAITEVGLATLRKLLRKTARKNTAVACHWIRGRDHTELLWIVGDARRFNAEGAVPTNTTARDVLRREDEDDWHNGEDVRLLARLAALLHDLGKASVAFQERLRGERAGRNQVRHEWVSLRLFLAFVGDDDDAGWLRRLADDTAMNEAAWTSAGRYLHDGPGSGSRSPFADLVERAPLAAAIGWLIVTHHRLPTVPPDTGSGQARWGGKRNRGIEQAWLRNPLAGITCDWNEVADPGASAADLSRYWELAGPLPVSDPAWHRQAARVARRLLQLQQRHRGDWLDNVWVLHLARLCLMLADHHYSGLGVDRDGRPVPARQPFVQHGQALFANTYRDRQGRPHLKQSLLEHLLGVGDGAGQIAHALPGFERRLPRLAHHRGLRKRSADPRFAWQDKAFDAAVAMREAAREHGAFIVDMASTGCGKTLANARILYALADPQRGLRASFALGLRTLTLQTGRSYRRDLRLDEDELAVLVGGAANRALFEFHERQAEADGSASAQSLLEEDSHVLYEGDVARHPLLSRALADAEIRKLLSAPLLVCTVDHLAPASESLRAGRQIAPLLRLMSSDLVLDELDDYDMDDLPALARLVFFAGMAGARVVLSSATMPPALVQGMFRAYQAGRRQYRRNRGADGGRAEAPVEVPCLWVDEFGEPSVRPCIDAAAFIEAHGRFVEHRIRQLEAQRPLRVARLQPLAIASSQKREAIRTEFAGQVLRACLQLHREHAGTDPHTGRRASFGLVRMAHVDRLIDVAQALARTPPPDGVRLHLCVYHARFPLAQRSAIESMLDAVFDRRTEAEVWQHPAVRPAIDAAPDCEHLFVVLASPVCEVGRDWDADWAVAEPSSMRSVIQLAGRVQRHRCRQPAAPNVVVFDTNLRALERPGTDEPAFVRPGFEKKDARDPQRRFLLATHRLQALRLDSGTRGADGERIDAVPRIRPLADAARRSREHWVALEHARMEAAMQPLPGFAPASAAPSPGRTRPSGWRAPERDQACLGWQFPQATLLGVLPQQQPFREDPCPDRTLVFLPDDGEETLTVHRVELALERQGREPYVPAGELVQEMALEPAPGVVPWGTMGVPQLLDRVRELAEAEDMPLRDAARKFTAVEVPPERDDGRGWQWHPWLGFRSWA</sequence>
<dbReference type="Pfam" id="PF22590">
    <property type="entry name" value="Cas3-like_C_2"/>
    <property type="match status" value="1"/>
</dbReference>
<comment type="similarity">
    <text evidence="2">In the central section; belongs to the CRISPR-associated helicase Cas3 family.</text>
</comment>
<dbReference type="GO" id="GO:0016787">
    <property type="term" value="F:hydrolase activity"/>
    <property type="evidence" value="ECO:0007669"/>
    <property type="project" value="UniProtKB-KW"/>
</dbReference>
<dbReference type="InterPro" id="IPR038257">
    <property type="entry name" value="CRISPR-assoc_Cas3_HD_sf"/>
</dbReference>
<dbReference type="GO" id="GO:0004386">
    <property type="term" value="F:helicase activity"/>
    <property type="evidence" value="ECO:0007669"/>
    <property type="project" value="UniProtKB-KW"/>
</dbReference>
<name>A0A3N4W174_9GAMM</name>
<dbReference type="InterPro" id="IPR027417">
    <property type="entry name" value="P-loop_NTPase"/>
</dbReference>
<keyword evidence="3" id="KW-0479">Metal-binding</keyword>
<dbReference type="Pfam" id="PF21802">
    <property type="entry name" value="Cas3-like_C"/>
    <property type="match status" value="1"/>
</dbReference>
<evidence type="ECO:0000259" key="9">
    <source>
        <dbReference type="PROSITE" id="PS51643"/>
    </source>
</evidence>
<proteinExistence type="inferred from homology"/>
<evidence type="ECO:0000256" key="8">
    <source>
        <dbReference type="ARBA" id="ARBA00023118"/>
    </source>
</evidence>
<dbReference type="RefSeq" id="WP_123769971.1">
    <property type="nucleotide sequence ID" value="NZ_RKQN01000002.1"/>
</dbReference>
<keyword evidence="7" id="KW-0067">ATP-binding</keyword>
<dbReference type="Proteomes" id="UP000269708">
    <property type="component" value="Unassembled WGS sequence"/>
</dbReference>
<evidence type="ECO:0000256" key="1">
    <source>
        <dbReference type="ARBA" id="ARBA00006847"/>
    </source>
</evidence>
<keyword evidence="4" id="KW-0547">Nucleotide-binding</keyword>
<keyword evidence="10" id="KW-0540">Nuclease</keyword>
<dbReference type="GO" id="GO:0051607">
    <property type="term" value="P:defense response to virus"/>
    <property type="evidence" value="ECO:0007669"/>
    <property type="project" value="UniProtKB-KW"/>
</dbReference>
<dbReference type="InterPro" id="IPR054712">
    <property type="entry name" value="Cas3-like_dom"/>
</dbReference>
<reference evidence="10 11" key="1">
    <citation type="submission" date="2018-11" db="EMBL/GenBank/DDBJ databases">
        <title>Genomic Encyclopedia of Type Strains, Phase IV (KMG-IV): sequencing the most valuable type-strain genomes for metagenomic binning, comparative biology and taxonomic classification.</title>
        <authorList>
            <person name="Goeker M."/>
        </authorList>
    </citation>
    <scope>NUCLEOTIDE SEQUENCE [LARGE SCALE GENOMIC DNA]</scope>
    <source>
        <strain evidence="10 11">DSM 25623</strain>
    </source>
</reference>
<dbReference type="InterPro" id="IPR048823">
    <property type="entry name" value="Cas3_I-F_Cas2"/>
</dbReference>
<dbReference type="SUPFAM" id="SSF52540">
    <property type="entry name" value="P-loop containing nucleoside triphosphate hydrolases"/>
    <property type="match status" value="1"/>
</dbReference>
<keyword evidence="10" id="KW-0255">Endonuclease</keyword>
<evidence type="ECO:0000313" key="10">
    <source>
        <dbReference type="EMBL" id="RPE79790.1"/>
    </source>
</evidence>
<dbReference type="AlphaFoldDB" id="A0A3N4W174"/>
<comment type="similarity">
    <text evidence="1">In the N-terminal section; belongs to the CRISPR-associated nuclease Cas3-HD family.</text>
</comment>